<evidence type="ECO:0000313" key="2">
    <source>
        <dbReference type="Proteomes" id="UP001589890"/>
    </source>
</evidence>
<accession>A0ABV6QRC4</accession>
<evidence type="ECO:0000313" key="1">
    <source>
        <dbReference type="EMBL" id="MFC0626167.1"/>
    </source>
</evidence>
<sequence length="43" mass="4613">MTTYPENDYGAACMKALGDATGYTAVEARAAAETNLKRLRETS</sequence>
<dbReference type="RefSeq" id="WP_380049342.1">
    <property type="nucleotide sequence ID" value="NZ_JBHLTC010000022.1"/>
</dbReference>
<comment type="caution">
    <text evidence="1">The sequence shown here is derived from an EMBL/GenBank/DDBJ whole genome shotgun (WGS) entry which is preliminary data.</text>
</comment>
<dbReference type="Proteomes" id="UP001589890">
    <property type="component" value="Unassembled WGS sequence"/>
</dbReference>
<organism evidence="1 2">
    <name type="scientific">Kribbella deserti</name>
    <dbReference type="NCBI Taxonomy" id="1926257"/>
    <lineage>
        <taxon>Bacteria</taxon>
        <taxon>Bacillati</taxon>
        <taxon>Actinomycetota</taxon>
        <taxon>Actinomycetes</taxon>
        <taxon>Propionibacteriales</taxon>
        <taxon>Kribbellaceae</taxon>
        <taxon>Kribbella</taxon>
    </lineage>
</organism>
<keyword evidence="2" id="KW-1185">Reference proteome</keyword>
<gene>
    <name evidence="1" type="ORF">ACFFGN_18965</name>
</gene>
<proteinExistence type="predicted"/>
<protein>
    <submittedName>
        <fullName evidence="1">Uncharacterized protein</fullName>
    </submittedName>
</protein>
<name>A0ABV6QRC4_9ACTN</name>
<dbReference type="EMBL" id="JBHLTC010000022">
    <property type="protein sequence ID" value="MFC0626167.1"/>
    <property type="molecule type" value="Genomic_DNA"/>
</dbReference>
<reference evidence="1 2" key="1">
    <citation type="submission" date="2024-09" db="EMBL/GenBank/DDBJ databases">
        <authorList>
            <person name="Sun Q."/>
            <person name="Mori K."/>
        </authorList>
    </citation>
    <scope>NUCLEOTIDE SEQUENCE [LARGE SCALE GENOMIC DNA]</scope>
    <source>
        <strain evidence="1 2">CGMCC 1.15906</strain>
    </source>
</reference>